<dbReference type="EMBL" id="JAADJZ010000005">
    <property type="protein sequence ID" value="KAF2874945.1"/>
    <property type="molecule type" value="Genomic_DNA"/>
</dbReference>
<dbReference type="AlphaFoldDB" id="A0A7C8MU14"/>
<comment type="caution">
    <text evidence="2">The sequence shown here is derived from an EMBL/GenBank/DDBJ whole genome shotgun (WGS) entry which is preliminary data.</text>
</comment>
<reference evidence="2 3" key="1">
    <citation type="submission" date="2020-01" db="EMBL/GenBank/DDBJ databases">
        <authorList>
            <consortium name="DOE Joint Genome Institute"/>
            <person name="Haridas S."/>
            <person name="Albert R."/>
            <person name="Binder M."/>
            <person name="Bloem J."/>
            <person name="Labutti K."/>
            <person name="Salamov A."/>
            <person name="Andreopoulos B."/>
            <person name="Baker S.E."/>
            <person name="Barry K."/>
            <person name="Bills G."/>
            <person name="Bluhm B.H."/>
            <person name="Cannon C."/>
            <person name="Castanera R."/>
            <person name="Culley D.E."/>
            <person name="Daum C."/>
            <person name="Ezra D."/>
            <person name="Gonzalez J.B."/>
            <person name="Henrissat B."/>
            <person name="Kuo A."/>
            <person name="Liang C."/>
            <person name="Lipzen A."/>
            <person name="Lutzoni F."/>
            <person name="Magnuson J."/>
            <person name="Mondo S."/>
            <person name="Nolan M."/>
            <person name="Ohm R."/>
            <person name="Pangilinan J."/>
            <person name="Park H.-J.H."/>
            <person name="Ramirez L."/>
            <person name="Alfaro M."/>
            <person name="Sun H."/>
            <person name="Tritt A."/>
            <person name="Yoshinaga Y."/>
            <person name="Zwiers L.-H.L."/>
            <person name="Turgeon B.G."/>
            <person name="Goodwin S.B."/>
            <person name="Spatafora J.W."/>
            <person name="Crous P.W."/>
            <person name="Grigoriev I.V."/>
        </authorList>
    </citation>
    <scope>NUCLEOTIDE SEQUENCE [LARGE SCALE GENOMIC DNA]</scope>
    <source>
        <strain evidence="2 3">CBS 611.86</strain>
    </source>
</reference>
<organism evidence="2 3">
    <name type="scientific">Massariosphaeria phaeospora</name>
    <dbReference type="NCBI Taxonomy" id="100035"/>
    <lineage>
        <taxon>Eukaryota</taxon>
        <taxon>Fungi</taxon>
        <taxon>Dikarya</taxon>
        <taxon>Ascomycota</taxon>
        <taxon>Pezizomycotina</taxon>
        <taxon>Dothideomycetes</taxon>
        <taxon>Pleosporomycetidae</taxon>
        <taxon>Pleosporales</taxon>
        <taxon>Pleosporales incertae sedis</taxon>
        <taxon>Massariosphaeria</taxon>
    </lineage>
</organism>
<accession>A0A7C8MU14</accession>
<name>A0A7C8MU14_9PLEO</name>
<dbReference type="Proteomes" id="UP000481861">
    <property type="component" value="Unassembled WGS sequence"/>
</dbReference>
<proteinExistence type="predicted"/>
<feature type="region of interest" description="Disordered" evidence="1">
    <location>
        <begin position="287"/>
        <end position="329"/>
    </location>
</feature>
<sequence>MAGRAGGRGVLDDDVGFEAARAGTGLDRELAPQRSWPGAGNLICGLTQGAAACGHCWVRRRGISVGRALRHCVTASLRHCTSGERGVGSMGGSTGAGWRTRRADSCELVWLGCGANMGRSARPVGFCCGCGLPCRSMRAAGWDEVGCGAGAGAGAPPASTRLRPHHGWDDRSDSCGGPRDGGAPSPAASAPSHRRSNRAAARRPQAQASWCAPRRVTYLLCSALPCLDSASLIIASGPRAATAPSKQKAGSPPAATRNDVATMHRVARRPPPACPCYARLQARRSSTSAQHRNMHGNTLPCKTATPDTAPALAPSTGPYGVQPLAFSSA</sequence>
<gene>
    <name evidence="2" type="ORF">BDV95DRAFT_591706</name>
</gene>
<keyword evidence="3" id="KW-1185">Reference proteome</keyword>
<protein>
    <submittedName>
        <fullName evidence="2">Uncharacterized protein</fullName>
    </submittedName>
</protein>
<feature type="compositionally biased region" description="Basic residues" evidence="1">
    <location>
        <begin position="192"/>
        <end position="201"/>
    </location>
</feature>
<feature type="compositionally biased region" description="Low complexity" evidence="1">
    <location>
        <begin position="303"/>
        <end position="316"/>
    </location>
</feature>
<evidence type="ECO:0000256" key="1">
    <source>
        <dbReference type="SAM" id="MobiDB-lite"/>
    </source>
</evidence>
<feature type="region of interest" description="Disordered" evidence="1">
    <location>
        <begin position="153"/>
        <end position="206"/>
    </location>
</feature>
<evidence type="ECO:0000313" key="3">
    <source>
        <dbReference type="Proteomes" id="UP000481861"/>
    </source>
</evidence>
<evidence type="ECO:0000313" key="2">
    <source>
        <dbReference type="EMBL" id="KAF2874945.1"/>
    </source>
</evidence>